<dbReference type="RefSeq" id="WP_113688470.1">
    <property type="nucleotide sequence ID" value="NZ_RBDX01000014.1"/>
</dbReference>
<accession>A0A3A9WN28</accession>
<evidence type="ECO:0000256" key="8">
    <source>
        <dbReference type="SAM" id="Phobius"/>
    </source>
</evidence>
<feature type="transmembrane region" description="Helical" evidence="8">
    <location>
        <begin position="33"/>
        <end position="52"/>
    </location>
</feature>
<evidence type="ECO:0000313" key="10">
    <source>
        <dbReference type="EMBL" id="RKN18300.1"/>
    </source>
</evidence>
<keyword evidence="6 8" id="KW-1133">Transmembrane helix</keyword>
<organism evidence="9 12">
    <name type="scientific">Streptomyces radicis</name>
    <dbReference type="NCBI Taxonomy" id="1750517"/>
    <lineage>
        <taxon>Bacteria</taxon>
        <taxon>Bacillati</taxon>
        <taxon>Actinomycetota</taxon>
        <taxon>Actinomycetes</taxon>
        <taxon>Kitasatosporales</taxon>
        <taxon>Streptomycetaceae</taxon>
        <taxon>Streptomyces</taxon>
    </lineage>
</organism>
<keyword evidence="3" id="KW-0813">Transport</keyword>
<dbReference type="OrthoDB" id="3733837at2"/>
<keyword evidence="7 8" id="KW-0472">Membrane</keyword>
<sequence length="88" mass="9287">MDAVFVLTVDLLAASALLTVVRIVRGPTVLDRIVALDVLVTLIVTAVAVGIARHDTGSSVPLLLVLTLLGFIGSITAAHLVEEREDMR</sequence>
<dbReference type="InterPro" id="IPR007208">
    <property type="entry name" value="MrpF/PhaF-like"/>
</dbReference>
<dbReference type="Proteomes" id="UP000268652">
    <property type="component" value="Unassembled WGS sequence"/>
</dbReference>
<proteinExistence type="inferred from homology"/>
<feature type="transmembrane region" description="Helical" evidence="8">
    <location>
        <begin position="6"/>
        <end position="24"/>
    </location>
</feature>
<reference evidence="11 12" key="1">
    <citation type="submission" date="2018-09" db="EMBL/GenBank/DDBJ databases">
        <title>Streptomyces sp. nov. DS1-2, an endophytic actinomycete isolated from roots of Dendrobium scabrilingue.</title>
        <authorList>
            <person name="Kuncharoen N."/>
            <person name="Kudo T."/>
            <person name="Ohkuma M."/>
            <person name="Yuki M."/>
            <person name="Tanasupawat S."/>
        </authorList>
    </citation>
    <scope>NUCLEOTIDE SEQUENCE [LARGE SCALE GENOMIC DNA]</scope>
    <source>
        <strain evidence="9 12">AZ1-7</strain>
        <strain evidence="10 11">DS1-2</strain>
    </source>
</reference>
<evidence type="ECO:0000256" key="4">
    <source>
        <dbReference type="ARBA" id="ARBA00022475"/>
    </source>
</evidence>
<dbReference type="GO" id="GO:0015385">
    <property type="term" value="F:sodium:proton antiporter activity"/>
    <property type="evidence" value="ECO:0007669"/>
    <property type="project" value="TreeGrafter"/>
</dbReference>
<dbReference type="EMBL" id="RBDY01000020">
    <property type="protein sequence ID" value="RKN18300.1"/>
    <property type="molecule type" value="Genomic_DNA"/>
</dbReference>
<evidence type="ECO:0000256" key="3">
    <source>
        <dbReference type="ARBA" id="ARBA00022448"/>
    </source>
</evidence>
<protein>
    <submittedName>
        <fullName evidence="9">Sodium:proton antiporter</fullName>
    </submittedName>
</protein>
<dbReference type="PANTHER" id="PTHR34702:SF1">
    <property type="entry name" value="NA(+)_H(+) ANTIPORTER SUBUNIT F"/>
    <property type="match status" value="1"/>
</dbReference>
<keyword evidence="5 8" id="KW-0812">Transmembrane</keyword>
<evidence type="ECO:0000256" key="7">
    <source>
        <dbReference type="ARBA" id="ARBA00023136"/>
    </source>
</evidence>
<evidence type="ECO:0000313" key="11">
    <source>
        <dbReference type="Proteomes" id="UP000268652"/>
    </source>
</evidence>
<feature type="transmembrane region" description="Helical" evidence="8">
    <location>
        <begin position="58"/>
        <end position="81"/>
    </location>
</feature>
<evidence type="ECO:0000256" key="5">
    <source>
        <dbReference type="ARBA" id="ARBA00022692"/>
    </source>
</evidence>
<evidence type="ECO:0000313" key="12">
    <source>
        <dbReference type="Proteomes" id="UP000275024"/>
    </source>
</evidence>
<dbReference type="GO" id="GO:0005886">
    <property type="term" value="C:plasma membrane"/>
    <property type="evidence" value="ECO:0007669"/>
    <property type="project" value="UniProtKB-SubCell"/>
</dbReference>
<evidence type="ECO:0000256" key="2">
    <source>
        <dbReference type="ARBA" id="ARBA00009212"/>
    </source>
</evidence>
<comment type="caution">
    <text evidence="9">The sequence shown here is derived from an EMBL/GenBank/DDBJ whole genome shotgun (WGS) entry which is preliminary data.</text>
</comment>
<gene>
    <name evidence="10" type="ORF">D7318_22325</name>
    <name evidence="9" type="ORF">D7319_18090</name>
</gene>
<keyword evidence="11" id="KW-1185">Reference proteome</keyword>
<evidence type="ECO:0000313" key="9">
    <source>
        <dbReference type="EMBL" id="RKN07577.1"/>
    </source>
</evidence>
<name>A0A3A9WN28_9ACTN</name>
<comment type="subcellular location">
    <subcellularLocation>
        <location evidence="1">Cell membrane</location>
        <topology evidence="1">Multi-pass membrane protein</topology>
    </subcellularLocation>
</comment>
<dbReference type="PANTHER" id="PTHR34702">
    <property type="entry name" value="NA(+)/H(+) ANTIPORTER SUBUNIT F1"/>
    <property type="match status" value="1"/>
</dbReference>
<comment type="similarity">
    <text evidence="2">Belongs to the CPA3 antiporters (TC 2.A.63) subunit F family.</text>
</comment>
<dbReference type="AlphaFoldDB" id="A0A3A9WN28"/>
<dbReference type="Pfam" id="PF04066">
    <property type="entry name" value="MrpF_PhaF"/>
    <property type="match status" value="1"/>
</dbReference>
<keyword evidence="4" id="KW-1003">Cell membrane</keyword>
<evidence type="ECO:0000256" key="1">
    <source>
        <dbReference type="ARBA" id="ARBA00004651"/>
    </source>
</evidence>
<dbReference type="Proteomes" id="UP000275024">
    <property type="component" value="Unassembled WGS sequence"/>
</dbReference>
<evidence type="ECO:0000256" key="6">
    <source>
        <dbReference type="ARBA" id="ARBA00022989"/>
    </source>
</evidence>
<dbReference type="EMBL" id="RBDX01000014">
    <property type="protein sequence ID" value="RKN07577.1"/>
    <property type="molecule type" value="Genomic_DNA"/>
</dbReference>